<dbReference type="EMBL" id="CP063450">
    <property type="protein sequence ID" value="QOV99704.1"/>
    <property type="molecule type" value="Genomic_DNA"/>
</dbReference>
<accession>A0A7M2XPD7</accession>
<keyword evidence="1" id="KW-0812">Transmembrane</keyword>
<evidence type="ECO:0000256" key="1">
    <source>
        <dbReference type="SAM" id="Phobius"/>
    </source>
</evidence>
<evidence type="ECO:0000313" key="2">
    <source>
        <dbReference type="EMBL" id="QOV99704.1"/>
    </source>
</evidence>
<dbReference type="AlphaFoldDB" id="A0A7M2XPD7"/>
<evidence type="ECO:0008006" key="4">
    <source>
        <dbReference type="Google" id="ProtNLM"/>
    </source>
</evidence>
<evidence type="ECO:0000313" key="3">
    <source>
        <dbReference type="Proteomes" id="UP000593818"/>
    </source>
</evidence>
<feature type="transmembrane region" description="Helical" evidence="1">
    <location>
        <begin position="171"/>
        <end position="191"/>
    </location>
</feature>
<keyword evidence="3" id="KW-1185">Reference proteome</keyword>
<dbReference type="Proteomes" id="UP000593818">
    <property type="component" value="Chromosome"/>
</dbReference>
<keyword evidence="1" id="KW-1133">Transmembrane helix</keyword>
<feature type="transmembrane region" description="Helical" evidence="1">
    <location>
        <begin position="29"/>
        <end position="49"/>
    </location>
</feature>
<gene>
    <name evidence="2" type="ORF">INP59_04810</name>
</gene>
<reference evidence="2 3" key="1">
    <citation type="submission" date="2020-10" db="EMBL/GenBank/DDBJ databases">
        <title>Whole genome sequence of oil-degrading bacteria Rhodococcus pyridinivorans strain 5Ap.</title>
        <authorList>
            <person name="Akhremchuk A.E."/>
            <person name="Valentovich L.N."/>
            <person name="Charniauskaya M.I."/>
            <person name="Bukliarevich H.A."/>
            <person name="Titok M.A."/>
        </authorList>
    </citation>
    <scope>NUCLEOTIDE SEQUENCE [LARGE SCALE GENOMIC DNA]</scope>
    <source>
        <strain evidence="2 3">5Ap</strain>
    </source>
</reference>
<feature type="transmembrane region" description="Helical" evidence="1">
    <location>
        <begin position="133"/>
        <end position="151"/>
    </location>
</feature>
<feature type="transmembrane region" description="Helical" evidence="1">
    <location>
        <begin position="111"/>
        <end position="128"/>
    </location>
</feature>
<feature type="transmembrane region" description="Helical" evidence="1">
    <location>
        <begin position="55"/>
        <end position="73"/>
    </location>
</feature>
<proteinExistence type="predicted"/>
<keyword evidence="1" id="KW-0472">Membrane</keyword>
<protein>
    <recommendedName>
        <fullName evidence="4">Signal transduction histidine kinase</fullName>
    </recommendedName>
</protein>
<organism evidence="2 3">
    <name type="scientific">Rhodococcus pyridinivorans</name>
    <dbReference type="NCBI Taxonomy" id="103816"/>
    <lineage>
        <taxon>Bacteria</taxon>
        <taxon>Bacillati</taxon>
        <taxon>Actinomycetota</taxon>
        <taxon>Actinomycetes</taxon>
        <taxon>Mycobacteriales</taxon>
        <taxon>Nocardiaceae</taxon>
        <taxon>Rhodococcus</taxon>
    </lineage>
</organism>
<name>A0A7M2XPD7_9NOCA</name>
<sequence length="347" mass="36679">MRSGRASRTVTTAESTRDVRDLLGMRTTAARALVSLYALVCLVLAAFGAEHTSASWPPALAVLVCTFAAFTLITVPGDPLPMPATILLAATGTVSSALVFSVLPVPSPGGIATWPLGMSTVVFTFMCVRGRTLAAWIGLACMIATATFWTYATGQGIGSGLSLSLVNAAPVLMSTFFAFTLRPLAGSIYLLRAMSLQRSAEQAASAAALEERDAQLDRLDSLARPLLERIATGELLDAGERRTGVLLEARLRDGLRAPALQDPQIVEAADAARRRGVDVVMLDDHGLDGVHPDEQARLRRAVADELDSVSHGSVTVRVLPPGRRALVTILVRGDSVRRIELGKASQG</sequence>
<feature type="transmembrane region" description="Helical" evidence="1">
    <location>
        <begin position="85"/>
        <end position="105"/>
    </location>
</feature>